<evidence type="ECO:0008006" key="3">
    <source>
        <dbReference type="Google" id="ProtNLM"/>
    </source>
</evidence>
<organism evidence="1 2">
    <name type="scientific">candidate division MSBL1 archaeon SCGC-AAA259I14</name>
    <dbReference type="NCBI Taxonomy" id="1698268"/>
    <lineage>
        <taxon>Archaea</taxon>
        <taxon>Methanobacteriati</taxon>
        <taxon>Methanobacteriota</taxon>
        <taxon>candidate division MSBL1</taxon>
    </lineage>
</organism>
<evidence type="ECO:0000313" key="1">
    <source>
        <dbReference type="EMBL" id="KXA96504.1"/>
    </source>
</evidence>
<accession>A0A133UQI0</accession>
<dbReference type="EMBL" id="LHXS01000060">
    <property type="protein sequence ID" value="KXA96504.1"/>
    <property type="molecule type" value="Genomic_DNA"/>
</dbReference>
<reference evidence="1 2" key="1">
    <citation type="journal article" date="2016" name="Sci. Rep.">
        <title>Metabolic traits of an uncultured archaeal lineage -MSBL1- from brine pools of the Red Sea.</title>
        <authorList>
            <person name="Mwirichia R."/>
            <person name="Alam I."/>
            <person name="Rashid M."/>
            <person name="Vinu M."/>
            <person name="Ba-Alawi W."/>
            <person name="Anthony Kamau A."/>
            <person name="Kamanda Ngugi D."/>
            <person name="Goker M."/>
            <person name="Klenk H.P."/>
            <person name="Bajic V."/>
            <person name="Stingl U."/>
        </authorList>
    </citation>
    <scope>NUCLEOTIDE SEQUENCE [LARGE SCALE GENOMIC DNA]</scope>
    <source>
        <strain evidence="1">SCGC-AAA259I14</strain>
    </source>
</reference>
<dbReference type="InterPro" id="IPR007362">
    <property type="entry name" value="DUF429"/>
</dbReference>
<protein>
    <recommendedName>
        <fullName evidence="3">DUF429 domain-containing protein</fullName>
    </recommendedName>
</protein>
<comment type="caution">
    <text evidence="1">The sequence shown here is derived from an EMBL/GenBank/DDBJ whole genome shotgun (WGS) entry which is preliminary data.</text>
</comment>
<keyword evidence="2" id="KW-1185">Reference proteome</keyword>
<sequence length="184" mass="20383">MKTIGIDLSGKEENPTGIAILRERYIESDILYSTEHIVERCQSEKPDIVGIDAPLSAPEGGGFRSSDRMLIERGYRVLPPTFGGMKILTERGIRLAGNLRELGYKVIEVHPLTSGLILFNTKSRNEWVSNLLDESWDLDLGSTDHEIDSAIAAITGLLYLMDRTEEVGEEDDLIIIPSGNLQAL</sequence>
<gene>
    <name evidence="1" type="ORF">AKJ38_03180</name>
</gene>
<proteinExistence type="predicted"/>
<dbReference type="AlphaFoldDB" id="A0A133UQI0"/>
<dbReference type="Proteomes" id="UP000070414">
    <property type="component" value="Unassembled WGS sequence"/>
</dbReference>
<dbReference type="Pfam" id="PF04250">
    <property type="entry name" value="DUF429"/>
    <property type="match status" value="1"/>
</dbReference>
<evidence type="ECO:0000313" key="2">
    <source>
        <dbReference type="Proteomes" id="UP000070414"/>
    </source>
</evidence>
<name>A0A133UQI0_9EURY</name>